<evidence type="ECO:0000259" key="3">
    <source>
        <dbReference type="Pfam" id="PF00149"/>
    </source>
</evidence>
<dbReference type="SUPFAM" id="SSF56300">
    <property type="entry name" value="Metallo-dependent phosphatases"/>
    <property type="match status" value="1"/>
</dbReference>
<dbReference type="Pfam" id="PF00149">
    <property type="entry name" value="Metallophos"/>
    <property type="match status" value="1"/>
</dbReference>
<evidence type="ECO:0000313" key="5">
    <source>
        <dbReference type="EMBL" id="KAH6871238.1"/>
    </source>
</evidence>
<name>A0A9P8VP78_9HYPO</name>
<gene>
    <name evidence="5" type="ORF">B0T10DRAFT_611295</name>
</gene>
<keyword evidence="6" id="KW-1185">Reference proteome</keyword>
<keyword evidence="1" id="KW-0732">Signal</keyword>
<comment type="caution">
    <text evidence="5">The sequence shown here is derived from an EMBL/GenBank/DDBJ whole genome shotgun (WGS) entry which is preliminary data.</text>
</comment>
<proteinExistence type="predicted"/>
<dbReference type="AlphaFoldDB" id="A0A9P8VP78"/>
<dbReference type="InterPro" id="IPR039331">
    <property type="entry name" value="PAPs-like"/>
</dbReference>
<dbReference type="CDD" id="cd00839">
    <property type="entry name" value="MPP_PAPs"/>
    <property type="match status" value="1"/>
</dbReference>
<evidence type="ECO:0000256" key="2">
    <source>
        <dbReference type="ARBA" id="ARBA00023180"/>
    </source>
</evidence>
<dbReference type="PANTHER" id="PTHR22953">
    <property type="entry name" value="ACID PHOSPHATASE RELATED"/>
    <property type="match status" value="1"/>
</dbReference>
<feature type="domain" description="Purple acid phosphatase C-terminal" evidence="4">
    <location>
        <begin position="353"/>
        <end position="415"/>
    </location>
</feature>
<keyword evidence="2" id="KW-0325">Glycoprotein</keyword>
<accession>A0A9P8VP78</accession>
<evidence type="ECO:0000259" key="4">
    <source>
        <dbReference type="Pfam" id="PF14008"/>
    </source>
</evidence>
<evidence type="ECO:0000313" key="6">
    <source>
        <dbReference type="Proteomes" id="UP000777438"/>
    </source>
</evidence>
<dbReference type="InterPro" id="IPR004843">
    <property type="entry name" value="Calcineurin-like_PHP"/>
</dbReference>
<dbReference type="Proteomes" id="UP000777438">
    <property type="component" value="Unassembled WGS sequence"/>
</dbReference>
<dbReference type="Pfam" id="PF14008">
    <property type="entry name" value="Metallophos_C"/>
    <property type="match status" value="1"/>
</dbReference>
<feature type="domain" description="Calcineurin-like phosphoesterase" evidence="3">
    <location>
        <begin position="130"/>
        <end position="322"/>
    </location>
</feature>
<evidence type="ECO:0000256" key="1">
    <source>
        <dbReference type="ARBA" id="ARBA00022729"/>
    </source>
</evidence>
<dbReference type="InterPro" id="IPR041792">
    <property type="entry name" value="MPP_PAP"/>
</dbReference>
<dbReference type="InterPro" id="IPR029052">
    <property type="entry name" value="Metallo-depent_PP-like"/>
</dbReference>
<sequence>MSSPAANGTTASEVLSFKTARAPGDKAEFSVAILNDMGYTNAAGTFEQLTKVVKEGAAFAWHGGDLSYADDWYSGILPCEDSWPVCYNGTSTELPGSAPIPDEYKKPLPPGEIPNQGGPQGGDMSTLYESNWDLWQQWIGIITTKIPYMVLPGNHEATCAEFDGPKNVLTAYLNDDVVNGTAEKSGLTYYSCPLPRETSLRIKIASTWQEKSLVVPEWPFARDLSGDESHPTPSETYVTDSGPFGAVNGNYSDTKAYEQYQWLARDLANVDRSKTPWVIVMGHRPMYSSQVSSYQNYLREAFEGLMLKNGVDVYLAGHIHWYERLLPLKTNGTIDHSAFMNNNTYITNPGVSMTHIINGAAGNIESHSTLGDHILLDFTVLLDQVHFGFSKLTINSAKKLTWEFIHGEGGVIGDELTILKNYL</sequence>
<dbReference type="Gene3D" id="3.60.21.10">
    <property type="match status" value="2"/>
</dbReference>
<dbReference type="EMBL" id="JAGPYM010000057">
    <property type="protein sequence ID" value="KAH6871238.1"/>
    <property type="molecule type" value="Genomic_DNA"/>
</dbReference>
<dbReference type="InterPro" id="IPR014390">
    <property type="entry name" value="Acid_Pase_Asper"/>
</dbReference>
<organism evidence="5 6">
    <name type="scientific">Thelonectria olida</name>
    <dbReference type="NCBI Taxonomy" id="1576542"/>
    <lineage>
        <taxon>Eukaryota</taxon>
        <taxon>Fungi</taxon>
        <taxon>Dikarya</taxon>
        <taxon>Ascomycota</taxon>
        <taxon>Pezizomycotina</taxon>
        <taxon>Sordariomycetes</taxon>
        <taxon>Hypocreomycetidae</taxon>
        <taxon>Hypocreales</taxon>
        <taxon>Nectriaceae</taxon>
        <taxon>Thelonectria</taxon>
    </lineage>
</organism>
<dbReference type="GO" id="GO:0003993">
    <property type="term" value="F:acid phosphatase activity"/>
    <property type="evidence" value="ECO:0007669"/>
    <property type="project" value="InterPro"/>
</dbReference>
<protein>
    <submittedName>
        <fullName evidence="5">Metallo-dependent phosphatase-like protein</fullName>
    </submittedName>
</protein>
<dbReference type="OrthoDB" id="45007at2759"/>
<dbReference type="PANTHER" id="PTHR22953:SF153">
    <property type="entry name" value="PURPLE ACID PHOSPHATASE"/>
    <property type="match status" value="1"/>
</dbReference>
<dbReference type="InterPro" id="IPR025733">
    <property type="entry name" value="PAPs_C"/>
</dbReference>
<dbReference type="PIRSF" id="PIRSF000900">
    <property type="entry name" value="Acid_Ptase_Asper"/>
    <property type="match status" value="1"/>
</dbReference>
<reference evidence="5 6" key="1">
    <citation type="journal article" date="2021" name="Nat. Commun.">
        <title>Genetic determinants of endophytism in the Arabidopsis root mycobiome.</title>
        <authorList>
            <person name="Mesny F."/>
            <person name="Miyauchi S."/>
            <person name="Thiergart T."/>
            <person name="Pickel B."/>
            <person name="Atanasova L."/>
            <person name="Karlsson M."/>
            <person name="Huettel B."/>
            <person name="Barry K.W."/>
            <person name="Haridas S."/>
            <person name="Chen C."/>
            <person name="Bauer D."/>
            <person name="Andreopoulos W."/>
            <person name="Pangilinan J."/>
            <person name="LaButti K."/>
            <person name="Riley R."/>
            <person name="Lipzen A."/>
            <person name="Clum A."/>
            <person name="Drula E."/>
            <person name="Henrissat B."/>
            <person name="Kohler A."/>
            <person name="Grigoriev I.V."/>
            <person name="Martin F.M."/>
            <person name="Hacquard S."/>
        </authorList>
    </citation>
    <scope>NUCLEOTIDE SEQUENCE [LARGE SCALE GENOMIC DNA]</scope>
    <source>
        <strain evidence="5 6">MPI-CAGE-CH-0241</strain>
    </source>
</reference>